<feature type="non-terminal residue" evidence="1">
    <location>
        <position position="1"/>
    </location>
</feature>
<dbReference type="RefSeq" id="XP_043041692.1">
    <property type="nucleotide sequence ID" value="XM_043182410.1"/>
</dbReference>
<proteinExistence type="predicted"/>
<keyword evidence="2" id="KW-1185">Reference proteome</keyword>
<dbReference type="OrthoDB" id="3365698at2759"/>
<protein>
    <recommendedName>
        <fullName evidence="3">F-box domain-containing protein</fullName>
    </recommendedName>
</protein>
<comment type="caution">
    <text evidence="1">The sequence shown here is derived from an EMBL/GenBank/DDBJ whole genome shotgun (WGS) entry which is preliminary data.</text>
</comment>
<organism evidence="1 2">
    <name type="scientific">Guyanagaster necrorhizus</name>
    <dbReference type="NCBI Taxonomy" id="856835"/>
    <lineage>
        <taxon>Eukaryota</taxon>
        <taxon>Fungi</taxon>
        <taxon>Dikarya</taxon>
        <taxon>Basidiomycota</taxon>
        <taxon>Agaricomycotina</taxon>
        <taxon>Agaricomycetes</taxon>
        <taxon>Agaricomycetidae</taxon>
        <taxon>Agaricales</taxon>
        <taxon>Marasmiineae</taxon>
        <taxon>Physalacriaceae</taxon>
        <taxon>Guyanagaster</taxon>
    </lineage>
</organism>
<gene>
    <name evidence="1" type="ORF">BT62DRAFT_832693</name>
</gene>
<dbReference type="AlphaFoldDB" id="A0A9P8AVS1"/>
<sequence>LRTNDLPGASDNHLLKESVQYIDDTLGVVQADIHHLSDILSRLKEKQKLLKDAQDVHKIILSPIRRLHPEILVQIFLATYSDLGERDAYDVFDVTSGPWLVGQVCSKWRAVVVSHSMLW</sequence>
<dbReference type="GeneID" id="66104707"/>
<name>A0A9P8AVS1_9AGAR</name>
<dbReference type="EMBL" id="MU250530">
    <property type="protein sequence ID" value="KAG7448192.1"/>
    <property type="molecule type" value="Genomic_DNA"/>
</dbReference>
<reference evidence="1" key="1">
    <citation type="submission" date="2020-11" db="EMBL/GenBank/DDBJ databases">
        <title>Adaptations for nitrogen fixation in a non-lichenized fungal sporocarp promotes dispersal by wood-feeding termites.</title>
        <authorList>
            <consortium name="DOE Joint Genome Institute"/>
            <person name="Koch R.A."/>
            <person name="Yoon G."/>
            <person name="Arayal U."/>
            <person name="Lail K."/>
            <person name="Amirebrahimi M."/>
            <person name="Labutti K."/>
            <person name="Lipzen A."/>
            <person name="Riley R."/>
            <person name="Barry K."/>
            <person name="Henrissat B."/>
            <person name="Grigoriev I.V."/>
            <person name="Herr J.R."/>
            <person name="Aime M.C."/>
        </authorList>
    </citation>
    <scope>NUCLEOTIDE SEQUENCE</scope>
    <source>
        <strain evidence="1">MCA 3950</strain>
    </source>
</reference>
<accession>A0A9P8AVS1</accession>
<dbReference type="Proteomes" id="UP000812287">
    <property type="component" value="Unassembled WGS sequence"/>
</dbReference>
<evidence type="ECO:0000313" key="2">
    <source>
        <dbReference type="Proteomes" id="UP000812287"/>
    </source>
</evidence>
<feature type="non-terminal residue" evidence="1">
    <location>
        <position position="119"/>
    </location>
</feature>
<evidence type="ECO:0008006" key="3">
    <source>
        <dbReference type="Google" id="ProtNLM"/>
    </source>
</evidence>
<evidence type="ECO:0000313" key="1">
    <source>
        <dbReference type="EMBL" id="KAG7448192.1"/>
    </source>
</evidence>